<dbReference type="REBASE" id="278694">
    <property type="entry name" value="Eba102DptHP"/>
</dbReference>
<dbReference type="InterPro" id="IPR002789">
    <property type="entry name" value="HerA_central"/>
</dbReference>
<dbReference type="KEGG" id="ebm:SG0102_12150"/>
<evidence type="ECO:0000313" key="3">
    <source>
        <dbReference type="EMBL" id="BBH26281.1"/>
    </source>
</evidence>
<evidence type="ECO:0000256" key="1">
    <source>
        <dbReference type="SAM" id="MobiDB-lite"/>
    </source>
</evidence>
<dbReference type="InParanoid" id="A0A3G9JJX6"/>
<feature type="domain" description="Helicase HerA central" evidence="2">
    <location>
        <begin position="1447"/>
        <end position="1664"/>
    </location>
</feature>
<evidence type="ECO:0000313" key="4">
    <source>
        <dbReference type="Proteomes" id="UP000268059"/>
    </source>
</evidence>
<dbReference type="Gene3D" id="3.40.50.300">
    <property type="entry name" value="P-loop containing nucleotide triphosphate hydrolases"/>
    <property type="match status" value="2"/>
</dbReference>
<proteinExistence type="predicted"/>
<dbReference type="SUPFAM" id="SSF52540">
    <property type="entry name" value="P-loop containing nucleoside triphosphate hydrolases"/>
    <property type="match status" value="1"/>
</dbReference>
<feature type="compositionally biased region" description="Polar residues" evidence="1">
    <location>
        <begin position="1317"/>
        <end position="1341"/>
    </location>
</feature>
<dbReference type="InterPro" id="IPR008571">
    <property type="entry name" value="HerA-like"/>
</dbReference>
<sequence>MLNMSERFYDYIADTIFGYFNQNNTVLPGSRYSLKLDTMDMVDGVDRSLKKYAKERNIYEEYDLGNLNYKTYTINLGDDMKLVVAAQSGQMTDDFFTTLRNTRFTDQLFPLLMITSTQNDSLISGTGDLSATGMPFNVENIVKSISAMIDDVQDKYIQEIYKHELAKKSQDRFTDRSSLFEYQDLIVSLKKGSFDHDDFYKFSLLPYDKLITTTRKEEIRKLIEEDEKEFNYLDDIFKHNDIQESLENKYKKDFIGKLKEKKKNNEPWYEGLSLEQVKNSKVTRSHQPLQIDEESIVISGEGFDSKEFIKDTDYFIRNDGETKAKSRRKNILIFNPDYYLKIYFSFKTNRAISQSNMTVKGDQIKNISSNNKEYKFEMISEKINFNSIDVGLEGVKYKFSICIVNIDPDYFKSLLTNYTISSSRINLVNLKGKLVFNPGKDHRDEVNLYDSMAEGNVSYYKCEYNKTLQINIDEEKCFVEMSKRKVNISVGEIEIPFEIKNGIVKSAKLSGVKVMIQKMKMRSSFEYRNNKLYHTTLVYDINDNLRTLLEYEKFIIDHKALYVESSFSNNTAVEINIADEIKDAYDSLIDEIVKLHTLPSLVYYEKDSAVRNAAENYIKVVSYYFKNIQVGIALNKKDNDLLKVGVLKDGNSFYLTPLHPLNVLYQLQLTEETGWEQVREDIVKKMNGLFLMPFIKDENGDIFKAIDQEVSLEWKEYALETDEKYHSSRSYISKLVNNKIMQYRKHFDFLFSTLGNLEFKINLVNMGDCREVLNGLLDYFVSEVNHVSDLTELMNFTIHVYSNLDYNELNILSDQSRLKAKLESLYSNQNVDINELLLIAADHIHCYYHEMEEVKNLEYSHLTFYEMDSDQKSTHCKIEETTTGLSLGGLLSDVPSVLYQDNYYITGFGTRFASKDNQLIEFASYYNTLMAVAYDPAPYDQTEALYTRVDRNQEVLLDSIYSMSNWVVFVDPKVDLTFFKRTHKDGSELMIIHYSDQYSSTSGYDDITVTEKSREYCNIIKEYFEMNAIHIEQQGIYDIINLFNAVNGDWLLNLLTMKNTTSNKASNYSREKMSLLSAIKYCKAKFRHKNITWVPISLEEMLRVSGALGLSKKDGLLSAKNLQFDKGSTSDDILMVGVENVNGEVKVYLHPVEVKIGQNDDSRIKKAKEQVENTYNGLWKAFWSDDTRYDLEHKVSRNFFIQLVIVSAEKMKLYEADPDENWNRVLKENREALLNDQFIFSKEMDQYVGKGTIVSFDSNTTVKSVEELESNIWKVEFSERDGFGFMTRTVNEIFSMLQQDPNEEYSLLSDSYAANGTISGSQPLQDTNSSEELRNNDNNTKIVAPKPILNDVKANSSDKDHVNSEIKTDFEYTHTTDTNRVYTIADNKEEYSVTNEDTPLKEKVNSEKVDADKRDERVPSNEPRSMQINFGTNISNGKSLYWYPNDTDQLTHTNTGIIGTMGTGKTQFTKSLITQLYKNRKDNYLGEELGILIFDYKGDYNKPDEEDGFVGLTNAKNSIPYDFPFNPLALTKPKVFRPLLPMHVANTFKDTISKVFHLGNKQESILFDCIKQAYISKGIIPSDPLTWDREPPTFETVFKIYNENEEIKKNDSLAAAMNKLHNFQVFEPDPKKTKSLYDILHGVYVIELSGFNDDIQNLVVAITLDLFYNQMQSQGSSKTNGRYRELTKFILVDEADNFMSQDFASLKKILKEGREFGVGVILSTQFLSHFGTDEDDYSKYILTWVVHKVSDLKGQDVDYIFGVGNKSPEEKKLMNDISFLEKHHSIVKIDNMDPIYIEDKPFWKLKEELNQSSD</sequence>
<feature type="region of interest" description="Disordered" evidence="1">
    <location>
        <begin position="1390"/>
        <end position="1424"/>
    </location>
</feature>
<dbReference type="Proteomes" id="UP000268059">
    <property type="component" value="Chromosome"/>
</dbReference>
<dbReference type="EMBL" id="AP019309">
    <property type="protein sequence ID" value="BBH26281.1"/>
    <property type="molecule type" value="Genomic_DNA"/>
</dbReference>
<dbReference type="Pfam" id="PF01935">
    <property type="entry name" value="DUF87"/>
    <property type="match status" value="1"/>
</dbReference>
<keyword evidence="4" id="KW-1185">Reference proteome</keyword>
<feature type="compositionally biased region" description="Basic and acidic residues" evidence="1">
    <location>
        <begin position="1398"/>
        <end position="1419"/>
    </location>
</feature>
<organism evidence="3 4">
    <name type="scientific">Intestinibaculum porci</name>
    <dbReference type="NCBI Taxonomy" id="2487118"/>
    <lineage>
        <taxon>Bacteria</taxon>
        <taxon>Bacillati</taxon>
        <taxon>Bacillota</taxon>
        <taxon>Erysipelotrichia</taxon>
        <taxon>Erysipelotrichales</taxon>
        <taxon>Erysipelotrichaceae</taxon>
        <taxon>Intestinibaculum</taxon>
    </lineage>
</organism>
<evidence type="ECO:0000259" key="2">
    <source>
        <dbReference type="Pfam" id="PF01935"/>
    </source>
</evidence>
<accession>A0A3G9JJX6</accession>
<feature type="region of interest" description="Disordered" evidence="1">
    <location>
        <begin position="1317"/>
        <end position="1342"/>
    </location>
</feature>
<dbReference type="InterPro" id="IPR027417">
    <property type="entry name" value="P-loop_NTPase"/>
</dbReference>
<reference evidence="3 4" key="1">
    <citation type="submission" date="2018-11" db="EMBL/GenBank/DDBJ databases">
        <title>Novel Erysipelotrichaceae bacterium isolated from small intestine of a swine.</title>
        <authorList>
            <person name="Kim J.S."/>
            <person name="Choe H."/>
            <person name="Lee Y.R."/>
            <person name="Kim K.M."/>
            <person name="Park D.S."/>
        </authorList>
    </citation>
    <scope>NUCLEOTIDE SEQUENCE [LARGE SCALE GENOMIC DNA]</scope>
    <source>
        <strain evidence="3 4">SG0102</strain>
    </source>
</reference>
<protein>
    <recommendedName>
        <fullName evidence="2">Helicase HerA central domain-containing protein</fullName>
    </recommendedName>
</protein>
<gene>
    <name evidence="3" type="ORF">SG0102_12150</name>
</gene>
<dbReference type="PANTHER" id="PTHR42957">
    <property type="entry name" value="HELICASE MJ1565-RELATED"/>
    <property type="match status" value="1"/>
</dbReference>
<name>A0A3G9JJX6_9FIRM</name>
<dbReference type="PANTHER" id="PTHR42957:SF1">
    <property type="entry name" value="HELICASE MJ1565-RELATED"/>
    <property type="match status" value="1"/>
</dbReference>